<dbReference type="PANTHER" id="PTHR43758:SF8">
    <property type="entry name" value="8-OXO-DGTP DIPHOSPHATASE YTKD-RELATED"/>
    <property type="match status" value="1"/>
</dbReference>
<evidence type="ECO:0000259" key="7">
    <source>
        <dbReference type="PROSITE" id="PS51462"/>
    </source>
</evidence>
<evidence type="ECO:0000256" key="2">
    <source>
        <dbReference type="ARBA" id="ARBA00005582"/>
    </source>
</evidence>
<dbReference type="PRINTS" id="PR00502">
    <property type="entry name" value="NUDIXFAMILY"/>
</dbReference>
<dbReference type="Proteomes" id="UP000318521">
    <property type="component" value="Unassembled WGS sequence"/>
</dbReference>
<evidence type="ECO:0000313" key="9">
    <source>
        <dbReference type="Proteomes" id="UP000318521"/>
    </source>
</evidence>
<dbReference type="Pfam" id="PF00293">
    <property type="entry name" value="NUDIX"/>
    <property type="match status" value="1"/>
</dbReference>
<comment type="cofactor">
    <cofactor evidence="1">
        <name>Mg(2+)</name>
        <dbReference type="ChEBI" id="CHEBI:18420"/>
    </cofactor>
</comment>
<dbReference type="PROSITE" id="PS00893">
    <property type="entry name" value="NUDIX_BOX"/>
    <property type="match status" value="1"/>
</dbReference>
<protein>
    <submittedName>
        <fullName evidence="8">Nucleoside triphosphatase YtkD</fullName>
    </submittedName>
</protein>
<gene>
    <name evidence="8" type="primary">ytkD</name>
    <name evidence="8" type="ORF">FN960_00850</name>
</gene>
<evidence type="ECO:0000313" key="8">
    <source>
        <dbReference type="EMBL" id="TSB48137.1"/>
    </source>
</evidence>
<comment type="similarity">
    <text evidence="2 6">Belongs to the Nudix hydrolase family.</text>
</comment>
<dbReference type="OrthoDB" id="9131041at2"/>
<proteinExistence type="inferred from homology"/>
<dbReference type="Gene3D" id="3.90.79.10">
    <property type="entry name" value="Nucleoside Triphosphate Pyrophosphohydrolase"/>
    <property type="match status" value="1"/>
</dbReference>
<dbReference type="PANTHER" id="PTHR43758">
    <property type="entry name" value="7,8-DIHYDRO-8-OXOGUANINE TRIPHOSPHATASE"/>
    <property type="match status" value="1"/>
</dbReference>
<dbReference type="NCBIfam" id="TIGR02705">
    <property type="entry name" value="nudix_YtkD"/>
    <property type="match status" value="1"/>
</dbReference>
<keyword evidence="3" id="KW-0479">Metal-binding</keyword>
<keyword evidence="4 6" id="KW-0378">Hydrolase</keyword>
<dbReference type="GO" id="GO:0005737">
    <property type="term" value="C:cytoplasm"/>
    <property type="evidence" value="ECO:0007669"/>
    <property type="project" value="TreeGrafter"/>
</dbReference>
<dbReference type="GO" id="GO:0046872">
    <property type="term" value="F:metal ion binding"/>
    <property type="evidence" value="ECO:0007669"/>
    <property type="project" value="UniProtKB-KW"/>
</dbReference>
<reference evidence="8 9" key="1">
    <citation type="submission" date="2019-07" db="EMBL/GenBank/DDBJ databases">
        <authorList>
            <person name="Park Y.J."/>
            <person name="Jeong S.E."/>
            <person name="Jung H.S."/>
        </authorList>
    </citation>
    <scope>NUCLEOTIDE SEQUENCE [LARGE SCALE GENOMIC DNA]</scope>
    <source>
        <strain evidence="9">P16(2019)</strain>
    </source>
</reference>
<accession>A0A554A373</accession>
<dbReference type="InterPro" id="IPR020476">
    <property type="entry name" value="Nudix_hydrolase"/>
</dbReference>
<dbReference type="InterPro" id="IPR014078">
    <property type="entry name" value="Nudix_YtkD"/>
</dbReference>
<keyword evidence="5" id="KW-0460">Magnesium</keyword>
<keyword evidence="9" id="KW-1185">Reference proteome</keyword>
<evidence type="ECO:0000256" key="4">
    <source>
        <dbReference type="ARBA" id="ARBA00022801"/>
    </source>
</evidence>
<evidence type="ECO:0000256" key="5">
    <source>
        <dbReference type="ARBA" id="ARBA00022842"/>
    </source>
</evidence>
<dbReference type="CDD" id="cd04665">
    <property type="entry name" value="NUDIX_RppH"/>
    <property type="match status" value="1"/>
</dbReference>
<dbReference type="InterPro" id="IPR000086">
    <property type="entry name" value="NUDIX_hydrolase_dom"/>
</dbReference>
<dbReference type="PROSITE" id="PS51462">
    <property type="entry name" value="NUDIX"/>
    <property type="match status" value="1"/>
</dbReference>
<dbReference type="GO" id="GO:0016818">
    <property type="term" value="F:hydrolase activity, acting on acid anhydrides, in phosphorus-containing anhydrides"/>
    <property type="evidence" value="ECO:0007669"/>
    <property type="project" value="TreeGrafter"/>
</dbReference>
<dbReference type="AlphaFoldDB" id="A0A554A373"/>
<dbReference type="InterPro" id="IPR015797">
    <property type="entry name" value="NUDIX_hydrolase-like_dom_sf"/>
</dbReference>
<dbReference type="InterPro" id="IPR020084">
    <property type="entry name" value="NUDIX_hydrolase_CS"/>
</dbReference>
<evidence type="ECO:0000256" key="6">
    <source>
        <dbReference type="RuleBase" id="RU003476"/>
    </source>
</evidence>
<dbReference type="SUPFAM" id="SSF55811">
    <property type="entry name" value="Nudix"/>
    <property type="match status" value="1"/>
</dbReference>
<feature type="domain" description="Nudix hydrolase" evidence="7">
    <location>
        <begin position="8"/>
        <end position="143"/>
    </location>
</feature>
<sequence>MHTFLDYYKREVQLSFEDHPFSANPMHVWVICRYRNQWLLTNHKKRGLEFPGGKVEKSEKAEQAACREVLEETGADISSLRYIGQYQIPTEQICKNIYYAEIHTLETKEDYLETDGPVCVSHFPKNLRQDEHYSFIMKDHVLTHCLSYIDTQGLI</sequence>
<evidence type="ECO:0000256" key="3">
    <source>
        <dbReference type="ARBA" id="ARBA00022723"/>
    </source>
</evidence>
<comment type="caution">
    <text evidence="8">The sequence shown here is derived from an EMBL/GenBank/DDBJ whole genome shotgun (WGS) entry which is preliminary data.</text>
</comment>
<dbReference type="RefSeq" id="WP_143846482.1">
    <property type="nucleotide sequence ID" value="NZ_VLXZ01000001.1"/>
</dbReference>
<evidence type="ECO:0000256" key="1">
    <source>
        <dbReference type="ARBA" id="ARBA00001946"/>
    </source>
</evidence>
<organism evidence="8 9">
    <name type="scientific">Alkalicoccobacillus porphyridii</name>
    <dbReference type="NCBI Taxonomy" id="2597270"/>
    <lineage>
        <taxon>Bacteria</taxon>
        <taxon>Bacillati</taxon>
        <taxon>Bacillota</taxon>
        <taxon>Bacilli</taxon>
        <taxon>Bacillales</taxon>
        <taxon>Bacillaceae</taxon>
        <taxon>Alkalicoccobacillus</taxon>
    </lineage>
</organism>
<name>A0A554A373_9BACI</name>
<dbReference type="EMBL" id="VLXZ01000001">
    <property type="protein sequence ID" value="TSB48137.1"/>
    <property type="molecule type" value="Genomic_DNA"/>
</dbReference>